<dbReference type="AlphaFoldDB" id="A0AA40CDY6"/>
<proteinExistence type="inferred from homology"/>
<dbReference type="SUPFAM" id="SSF52833">
    <property type="entry name" value="Thioredoxin-like"/>
    <property type="match status" value="1"/>
</dbReference>
<dbReference type="InterPro" id="IPR050802">
    <property type="entry name" value="EF-GSTs"/>
</dbReference>
<feature type="domain" description="GST C-terminal" evidence="4">
    <location>
        <begin position="96"/>
        <end position="233"/>
    </location>
</feature>
<dbReference type="PROSITE" id="PS50404">
    <property type="entry name" value="GST_NTER"/>
    <property type="match status" value="1"/>
</dbReference>
<feature type="domain" description="GST N-terminal" evidence="3">
    <location>
        <begin position="3"/>
        <end position="87"/>
    </location>
</feature>
<evidence type="ECO:0000313" key="6">
    <source>
        <dbReference type="Proteomes" id="UP001175000"/>
    </source>
</evidence>
<dbReference type="Gene3D" id="1.20.1050.10">
    <property type="match status" value="1"/>
</dbReference>
<organism evidence="5 6">
    <name type="scientific">Immersiella caudata</name>
    <dbReference type="NCBI Taxonomy" id="314043"/>
    <lineage>
        <taxon>Eukaryota</taxon>
        <taxon>Fungi</taxon>
        <taxon>Dikarya</taxon>
        <taxon>Ascomycota</taxon>
        <taxon>Pezizomycotina</taxon>
        <taxon>Sordariomycetes</taxon>
        <taxon>Sordariomycetidae</taxon>
        <taxon>Sordariales</taxon>
        <taxon>Lasiosphaeriaceae</taxon>
        <taxon>Immersiella</taxon>
    </lineage>
</organism>
<accession>A0AA40CDY6</accession>
<dbReference type="GO" id="GO:0005634">
    <property type="term" value="C:nucleus"/>
    <property type="evidence" value="ECO:0007669"/>
    <property type="project" value="TreeGrafter"/>
</dbReference>
<dbReference type="SUPFAM" id="SSF47616">
    <property type="entry name" value="GST C-terminal domain-like"/>
    <property type="match status" value="1"/>
</dbReference>
<protein>
    <submittedName>
        <fullName evidence="5">Glutathione S-transferase</fullName>
    </submittedName>
</protein>
<evidence type="ECO:0000259" key="4">
    <source>
        <dbReference type="PROSITE" id="PS50405"/>
    </source>
</evidence>
<sequence length="239" mass="26802">MAPFGTIYTMMKPVIHPRTRLAIAISKITSQDITFPPFTFGTDNKSPAYLSKFPLGKIPAFEGTDGFLLTESNAIAQYLADTAPDPTIRAQLLGSTPQERAKVQQWLWFSFQHLEPALNALCLWRYGDGQYGKYDESAEEKAGGDLRRWLGYLEGELEKGGWLAGTKGVSLGDLAICGQLYVGFMLYVDEEMRTREFPGLRGYYERVLEAVPEVREVFDLEGKWVGVRKQPEQKTASGE</sequence>
<evidence type="ECO:0000256" key="2">
    <source>
        <dbReference type="RuleBase" id="RU003494"/>
    </source>
</evidence>
<dbReference type="EMBL" id="JAULSU010000001">
    <property type="protein sequence ID" value="KAK0633919.1"/>
    <property type="molecule type" value="Genomic_DNA"/>
</dbReference>
<dbReference type="InterPro" id="IPR036249">
    <property type="entry name" value="Thioredoxin-like_sf"/>
</dbReference>
<dbReference type="PROSITE" id="PS50405">
    <property type="entry name" value="GST_CTER"/>
    <property type="match status" value="1"/>
</dbReference>
<dbReference type="FunFam" id="3.40.30.10:FF:000142">
    <property type="entry name" value="Elongation factor 1 gamma"/>
    <property type="match status" value="1"/>
</dbReference>
<dbReference type="InterPro" id="IPR004045">
    <property type="entry name" value="Glutathione_S-Trfase_N"/>
</dbReference>
<dbReference type="InterPro" id="IPR010987">
    <property type="entry name" value="Glutathione-S-Trfase_C-like"/>
</dbReference>
<dbReference type="SFLD" id="SFLDG00358">
    <property type="entry name" value="Main_(cytGST)"/>
    <property type="match status" value="1"/>
</dbReference>
<dbReference type="Pfam" id="PF00043">
    <property type="entry name" value="GST_C"/>
    <property type="match status" value="1"/>
</dbReference>
<evidence type="ECO:0000259" key="3">
    <source>
        <dbReference type="PROSITE" id="PS50404"/>
    </source>
</evidence>
<dbReference type="CDD" id="cd03044">
    <property type="entry name" value="GST_N_EF1Bgamma"/>
    <property type="match status" value="1"/>
</dbReference>
<evidence type="ECO:0000256" key="1">
    <source>
        <dbReference type="ARBA" id="ARBA00007409"/>
    </source>
</evidence>
<dbReference type="InterPro" id="IPR004046">
    <property type="entry name" value="GST_C"/>
</dbReference>
<gene>
    <name evidence="5" type="ORF">B0T14DRAFT_551037</name>
</gene>
<dbReference type="InterPro" id="IPR036282">
    <property type="entry name" value="Glutathione-S-Trfase_C_sf"/>
</dbReference>
<dbReference type="Proteomes" id="UP001175000">
    <property type="component" value="Unassembled WGS sequence"/>
</dbReference>
<evidence type="ECO:0000313" key="5">
    <source>
        <dbReference type="EMBL" id="KAK0633919.1"/>
    </source>
</evidence>
<dbReference type="GO" id="GO:0005737">
    <property type="term" value="C:cytoplasm"/>
    <property type="evidence" value="ECO:0007669"/>
    <property type="project" value="TreeGrafter"/>
</dbReference>
<dbReference type="Gene3D" id="3.40.30.10">
    <property type="entry name" value="Glutaredoxin"/>
    <property type="match status" value="1"/>
</dbReference>
<dbReference type="PANTHER" id="PTHR43986">
    <property type="entry name" value="ELONGATION FACTOR 1-GAMMA"/>
    <property type="match status" value="1"/>
</dbReference>
<dbReference type="PANTHER" id="PTHR43986:SF10">
    <property type="entry name" value="ELONGATION FACTOR EEF-1B GAMMA SUBUNIT, PUTATIVE (AFU_ORTHOLOGUE AFUA_1G17120)-RELATED"/>
    <property type="match status" value="1"/>
</dbReference>
<dbReference type="SFLD" id="SFLDS00019">
    <property type="entry name" value="Glutathione_Transferase_(cytos"/>
    <property type="match status" value="1"/>
</dbReference>
<dbReference type="InterPro" id="IPR040079">
    <property type="entry name" value="Glutathione_S-Trfase"/>
</dbReference>
<keyword evidence="6" id="KW-1185">Reference proteome</keyword>
<name>A0AA40CDY6_9PEZI</name>
<reference evidence="5" key="1">
    <citation type="submission" date="2023-06" db="EMBL/GenBank/DDBJ databases">
        <title>Genome-scale phylogeny and comparative genomics of the fungal order Sordariales.</title>
        <authorList>
            <consortium name="Lawrence Berkeley National Laboratory"/>
            <person name="Hensen N."/>
            <person name="Bonometti L."/>
            <person name="Westerberg I."/>
            <person name="Brannstrom I.O."/>
            <person name="Guillou S."/>
            <person name="Cros-Aarteil S."/>
            <person name="Calhoun S."/>
            <person name="Haridas S."/>
            <person name="Kuo A."/>
            <person name="Mondo S."/>
            <person name="Pangilinan J."/>
            <person name="Riley R."/>
            <person name="Labutti K."/>
            <person name="Andreopoulos B."/>
            <person name="Lipzen A."/>
            <person name="Chen C."/>
            <person name="Yanf M."/>
            <person name="Daum C."/>
            <person name="Ng V."/>
            <person name="Clum A."/>
            <person name="Steindorff A."/>
            <person name="Ohm R."/>
            <person name="Martin F."/>
            <person name="Silar P."/>
            <person name="Natvig D."/>
            <person name="Lalanne C."/>
            <person name="Gautier V."/>
            <person name="Ament-Velasquez S.L."/>
            <person name="Kruys A."/>
            <person name="Hutchinson M.I."/>
            <person name="Powell A.J."/>
            <person name="Barry K."/>
            <person name="Miller A.N."/>
            <person name="Grigoriev I.V."/>
            <person name="Debuchy R."/>
            <person name="Gladieux P."/>
            <person name="Thoren M.H."/>
            <person name="Johannesson H."/>
        </authorList>
    </citation>
    <scope>NUCLEOTIDE SEQUENCE</scope>
    <source>
        <strain evidence="5">CBS 606.72</strain>
    </source>
</reference>
<comment type="similarity">
    <text evidence="1 2">Belongs to the GST superfamily.</text>
</comment>
<dbReference type="GO" id="GO:0006414">
    <property type="term" value="P:translational elongation"/>
    <property type="evidence" value="ECO:0007669"/>
    <property type="project" value="TreeGrafter"/>
</dbReference>
<dbReference type="Pfam" id="PF02798">
    <property type="entry name" value="GST_N"/>
    <property type="match status" value="1"/>
</dbReference>
<comment type="caution">
    <text evidence="5">The sequence shown here is derived from an EMBL/GenBank/DDBJ whole genome shotgun (WGS) entry which is preliminary data.</text>
</comment>